<reference evidence="1 2" key="1">
    <citation type="journal article" date="2020" name="Insects">
        <title>Bacteria Belonging to Pseudomonas typographi sp. nov. from the Bark Beetle Ips typographus Have Genomic Potential to Aid in the Host Ecology.</title>
        <authorList>
            <person name="Peral-Aranega E."/>
            <person name="Saati-Santamaria Z."/>
            <person name="Kolarik M."/>
            <person name="Rivas R."/>
            <person name="Garcia-Fraile P."/>
        </authorList>
    </citation>
    <scope>NUCLEOTIDE SEQUENCE [LARGE SCALE GENOMIC DNA]</scope>
    <source>
        <strain evidence="1 2">CA3A</strain>
    </source>
</reference>
<keyword evidence="2" id="KW-1185">Reference proteome</keyword>
<dbReference type="InterPro" id="IPR026286">
    <property type="entry name" value="MaiA/AMDase"/>
</dbReference>
<protein>
    <submittedName>
        <fullName evidence="1">Asp/Glu racemase</fullName>
    </submittedName>
</protein>
<dbReference type="PIRSF" id="PIRSF015736">
    <property type="entry name" value="MI"/>
    <property type="match status" value="1"/>
</dbReference>
<dbReference type="RefSeq" id="WP_190422199.1">
    <property type="nucleotide sequence ID" value="NZ_JAAOCA010000019.1"/>
</dbReference>
<dbReference type="Pfam" id="PF17645">
    <property type="entry name" value="Amdase"/>
    <property type="match status" value="1"/>
</dbReference>
<proteinExistence type="predicted"/>
<comment type="caution">
    <text evidence="1">The sequence shown here is derived from an EMBL/GenBank/DDBJ whole genome shotgun (WGS) entry which is preliminary data.</text>
</comment>
<dbReference type="EMBL" id="JAAOCA010000019">
    <property type="protein sequence ID" value="MBD1600131.1"/>
    <property type="molecule type" value="Genomic_DNA"/>
</dbReference>
<evidence type="ECO:0000313" key="2">
    <source>
        <dbReference type="Proteomes" id="UP000805841"/>
    </source>
</evidence>
<dbReference type="PANTHER" id="PTHR40267">
    <property type="entry name" value="BLR3294 PROTEIN"/>
    <property type="match status" value="1"/>
</dbReference>
<accession>A0ABR7Z3N7</accession>
<gene>
    <name evidence="1" type="ORF">HAQ05_15655</name>
</gene>
<sequence length="258" mass="27527">MNSVSATATPYDHFGFSMDAGLAARARIGLVVLATDHTLEYEWRHLLTQPGVAFYESRLYNAAEIAPATLAAMEQDIRPAVELILPGIDLQVVAFGCTSGTLVIGEGNVFARIREARPGVACTTPLTGAMAALKALGARRIALLTPYVASINQLFAEHIEGAGIQVTRIGSFNHADDNEVARIDHGSLRRAALALGNHAEVDAVFVSCTSLRMASLIPTLERELGKPVISSNYAMAWHALRLAGVHDAQPQLGSLFAQ</sequence>
<dbReference type="PANTHER" id="PTHR40267:SF1">
    <property type="entry name" value="BLR3294 PROTEIN"/>
    <property type="match status" value="1"/>
</dbReference>
<dbReference type="Gene3D" id="3.40.50.12500">
    <property type="match status" value="1"/>
</dbReference>
<dbReference type="InterPro" id="IPR053714">
    <property type="entry name" value="Iso_Racemase_Enz_sf"/>
</dbReference>
<evidence type="ECO:0000313" key="1">
    <source>
        <dbReference type="EMBL" id="MBD1600131.1"/>
    </source>
</evidence>
<name>A0ABR7Z3N7_9PSED</name>
<dbReference type="Proteomes" id="UP000805841">
    <property type="component" value="Unassembled WGS sequence"/>
</dbReference>
<organism evidence="1 2">
    <name type="scientific">Pseudomonas typographi</name>
    <dbReference type="NCBI Taxonomy" id="2715964"/>
    <lineage>
        <taxon>Bacteria</taxon>
        <taxon>Pseudomonadati</taxon>
        <taxon>Pseudomonadota</taxon>
        <taxon>Gammaproteobacteria</taxon>
        <taxon>Pseudomonadales</taxon>
        <taxon>Pseudomonadaceae</taxon>
        <taxon>Pseudomonas</taxon>
    </lineage>
</organism>